<name>A0A1M5JZB6_9BACT</name>
<dbReference type="AlphaFoldDB" id="A0A1M5JZB6"/>
<reference evidence="3 4" key="1">
    <citation type="submission" date="2016-11" db="EMBL/GenBank/DDBJ databases">
        <authorList>
            <person name="Jaros S."/>
            <person name="Januszkiewicz K."/>
            <person name="Wedrychowicz H."/>
        </authorList>
    </citation>
    <scope>NUCLEOTIDE SEQUENCE [LARGE SCALE GENOMIC DNA]</scope>
    <source>
        <strain evidence="3 4">DSM 24574</strain>
    </source>
</reference>
<keyword evidence="4" id="KW-1185">Reference proteome</keyword>
<feature type="signal peptide" evidence="1">
    <location>
        <begin position="1"/>
        <end position="35"/>
    </location>
</feature>
<accession>A0A1M5JZB6</accession>
<keyword evidence="1" id="KW-0732">Signal</keyword>
<dbReference type="InterPro" id="IPR010496">
    <property type="entry name" value="AL/BT2_dom"/>
</dbReference>
<protein>
    <recommendedName>
        <fullName evidence="2">3-keto-alpha-glucoside-1,2-lyase/3-keto-2-hydroxy-glucal hydratase domain-containing protein</fullName>
    </recommendedName>
</protein>
<evidence type="ECO:0000259" key="2">
    <source>
        <dbReference type="Pfam" id="PF06439"/>
    </source>
</evidence>
<dbReference type="Gene3D" id="2.60.120.560">
    <property type="entry name" value="Exo-inulinase, domain 1"/>
    <property type="match status" value="1"/>
</dbReference>
<feature type="domain" description="3-keto-alpha-glucoside-1,2-lyase/3-keto-2-hydroxy-glucal hydratase" evidence="2">
    <location>
        <begin position="157"/>
        <end position="322"/>
    </location>
</feature>
<organism evidence="3 4">
    <name type="scientific">Chryseolinea serpens</name>
    <dbReference type="NCBI Taxonomy" id="947013"/>
    <lineage>
        <taxon>Bacteria</taxon>
        <taxon>Pseudomonadati</taxon>
        <taxon>Bacteroidota</taxon>
        <taxon>Cytophagia</taxon>
        <taxon>Cytophagales</taxon>
        <taxon>Fulvivirgaceae</taxon>
        <taxon>Chryseolinea</taxon>
    </lineage>
</organism>
<gene>
    <name evidence="3" type="ORF">SAMN04488109_0366</name>
</gene>
<dbReference type="EMBL" id="FQWQ01000001">
    <property type="protein sequence ID" value="SHG45874.1"/>
    <property type="molecule type" value="Genomic_DNA"/>
</dbReference>
<dbReference type="Pfam" id="PF06439">
    <property type="entry name" value="3keto-disac_hyd"/>
    <property type="match status" value="1"/>
</dbReference>
<evidence type="ECO:0000313" key="4">
    <source>
        <dbReference type="Proteomes" id="UP000184212"/>
    </source>
</evidence>
<dbReference type="RefSeq" id="WP_073130443.1">
    <property type="nucleotide sequence ID" value="NZ_FQWQ01000001.1"/>
</dbReference>
<dbReference type="Proteomes" id="UP000184212">
    <property type="component" value="Unassembled WGS sequence"/>
</dbReference>
<dbReference type="STRING" id="947013.SAMN04488109_0366"/>
<proteinExistence type="predicted"/>
<dbReference type="GO" id="GO:0016787">
    <property type="term" value="F:hydrolase activity"/>
    <property type="evidence" value="ECO:0007669"/>
    <property type="project" value="InterPro"/>
</dbReference>
<sequence>MKKIVHTKTRNASSHIWHAALCGMMIFLSALSAYAQEVDPTRPIEGRWDITVEQDGKSLPSWLEVEHSGHHTLVGRFCYAFGSARPISKVTYADGKFSFAIPPQWEPGTSDMSFEGTVSGDKLTGTMVYTDGKTYNWTGVRAPSLKRQSEPVWGAPVTLFNGKDLKGWHPQGATNQWVVENGVLRSPKSGSNLLSDQTYNDFKLHLEFRYQKGSNSGVYLRGRYEVQIEDSKGKEPWYGFLGGVYGLITPSEMVAKDAGEWQTYDITLVGRHVTVVANGKTIISNQAIAGPTGGAIDSKEGEPGPILFQGDHGPIDFRNIVITPAK</sequence>
<evidence type="ECO:0000313" key="3">
    <source>
        <dbReference type="EMBL" id="SHG45874.1"/>
    </source>
</evidence>
<evidence type="ECO:0000256" key="1">
    <source>
        <dbReference type="SAM" id="SignalP"/>
    </source>
</evidence>
<feature type="chain" id="PRO_5012793394" description="3-keto-alpha-glucoside-1,2-lyase/3-keto-2-hydroxy-glucal hydratase domain-containing protein" evidence="1">
    <location>
        <begin position="36"/>
        <end position="326"/>
    </location>
</feature>